<gene>
    <name evidence="2" type="ORF">ACINKY_01700</name>
    <name evidence="3" type="ORF">PIL02S_03254</name>
</gene>
<feature type="transmembrane region" description="Helical" evidence="1">
    <location>
        <begin position="34"/>
        <end position="56"/>
    </location>
</feature>
<keyword evidence="5" id="KW-1185">Reference proteome</keyword>
<keyword evidence="1" id="KW-0472">Membrane</keyword>
<evidence type="ECO:0000313" key="4">
    <source>
        <dbReference type="Proteomes" id="UP000247459"/>
    </source>
</evidence>
<dbReference type="OrthoDB" id="2664367at2"/>
<proteinExistence type="predicted"/>
<dbReference type="EMBL" id="PRLG01000020">
    <property type="protein sequence ID" value="PYY28118.1"/>
    <property type="molecule type" value="Genomic_DNA"/>
</dbReference>
<comment type="caution">
    <text evidence="3">The sequence shown here is derived from an EMBL/GenBank/DDBJ whole genome shotgun (WGS) entry which is preliminary data.</text>
</comment>
<reference evidence="2 5" key="2">
    <citation type="submission" date="2024-11" db="EMBL/GenBank/DDBJ databases">
        <title>Identification and Characterization of a Novel Fosfomycin Bacillithiol Transferase FosB8 in Paenibacillus illinoisensis.</title>
        <authorList>
            <person name="Lu W."/>
        </authorList>
    </citation>
    <scope>NUCLEOTIDE SEQUENCE [LARGE SCALE GENOMIC DNA]</scope>
    <source>
        <strain evidence="2 5">WP77</strain>
    </source>
</reference>
<evidence type="ECO:0000313" key="5">
    <source>
        <dbReference type="Proteomes" id="UP001618531"/>
    </source>
</evidence>
<accession>A0A2W0CJX5</accession>
<dbReference type="Proteomes" id="UP000247459">
    <property type="component" value="Unassembled WGS sequence"/>
</dbReference>
<dbReference type="GeneID" id="98571145"/>
<name>A0A2W0CJX5_9BACL</name>
<dbReference type="RefSeq" id="WP_095358960.1">
    <property type="nucleotide sequence ID" value="NZ_CP158836.1"/>
</dbReference>
<dbReference type="EMBL" id="JBIYSL010000001">
    <property type="protein sequence ID" value="MFK0520895.1"/>
    <property type="molecule type" value="Genomic_DNA"/>
</dbReference>
<feature type="transmembrane region" description="Helical" evidence="1">
    <location>
        <begin position="7"/>
        <end position="28"/>
    </location>
</feature>
<dbReference type="Proteomes" id="UP001618531">
    <property type="component" value="Unassembled WGS sequence"/>
</dbReference>
<organism evidence="3 4">
    <name type="scientific">Paenibacillus illinoisensis</name>
    <dbReference type="NCBI Taxonomy" id="59845"/>
    <lineage>
        <taxon>Bacteria</taxon>
        <taxon>Bacillati</taxon>
        <taxon>Bacillota</taxon>
        <taxon>Bacilli</taxon>
        <taxon>Bacillales</taxon>
        <taxon>Paenibacillaceae</taxon>
        <taxon>Paenibacillus</taxon>
    </lineage>
</organism>
<dbReference type="AlphaFoldDB" id="A0A2W0CJX5"/>
<reference evidence="3 4" key="1">
    <citation type="submission" date="2018-01" db="EMBL/GenBank/DDBJ databases">
        <title>Genome sequence of the PGP bacterium Paenibacillus illinoisensis E3.</title>
        <authorList>
            <person name="Rolli E."/>
            <person name="Marasco R."/>
            <person name="Bessem C."/>
            <person name="Michoud G."/>
            <person name="Gaiarsa S."/>
            <person name="Borin S."/>
            <person name="Daffonchio D."/>
        </authorList>
    </citation>
    <scope>NUCLEOTIDE SEQUENCE [LARGE SCALE GENOMIC DNA]</scope>
    <source>
        <strain evidence="3 4">E3</strain>
    </source>
</reference>
<keyword evidence="1" id="KW-1133">Transmembrane helix</keyword>
<evidence type="ECO:0000313" key="3">
    <source>
        <dbReference type="EMBL" id="PYY28118.1"/>
    </source>
</evidence>
<evidence type="ECO:0000256" key="1">
    <source>
        <dbReference type="SAM" id="Phobius"/>
    </source>
</evidence>
<protein>
    <submittedName>
        <fullName evidence="3">Uncharacterized protein</fullName>
    </submittedName>
</protein>
<sequence length="63" mass="6810">MQLGKDTGLSLGFLAGTTLGSGIAFLFQFQAYEVVGSVSFFGIIGALSGLWTAIFLRQRQRQH</sequence>
<keyword evidence="1" id="KW-0812">Transmembrane</keyword>
<evidence type="ECO:0000313" key="2">
    <source>
        <dbReference type="EMBL" id="MFK0520895.1"/>
    </source>
</evidence>